<feature type="transmembrane region" description="Helical" evidence="7">
    <location>
        <begin position="21"/>
        <end position="43"/>
    </location>
</feature>
<dbReference type="Proteomes" id="UP000295748">
    <property type="component" value="Chromosome"/>
</dbReference>
<proteinExistence type="inferred from homology"/>
<feature type="transmembrane region" description="Helical" evidence="7">
    <location>
        <begin position="82"/>
        <end position="106"/>
    </location>
</feature>
<dbReference type="InterPro" id="IPR051393">
    <property type="entry name" value="ABC_transporter_permease"/>
</dbReference>
<dbReference type="PANTHER" id="PTHR30193:SF41">
    <property type="entry name" value="DIACETYLCHITOBIOSE UPTAKE SYSTEM PERMEASE PROTEIN NGCF"/>
    <property type="match status" value="1"/>
</dbReference>
<dbReference type="CDD" id="cd06261">
    <property type="entry name" value="TM_PBP2"/>
    <property type="match status" value="1"/>
</dbReference>
<feature type="domain" description="ABC transmembrane type-1" evidence="8">
    <location>
        <begin position="83"/>
        <end position="297"/>
    </location>
</feature>
<feature type="transmembrane region" description="Helical" evidence="7">
    <location>
        <begin position="229"/>
        <end position="250"/>
    </location>
</feature>
<evidence type="ECO:0000313" key="10">
    <source>
        <dbReference type="Proteomes" id="UP000295748"/>
    </source>
</evidence>
<comment type="subcellular location">
    <subcellularLocation>
        <location evidence="1 7">Cell membrane</location>
        <topology evidence="1 7">Multi-pass membrane protein</topology>
    </subcellularLocation>
</comment>
<keyword evidence="2 7" id="KW-0813">Transport</keyword>
<keyword evidence="10" id="KW-1185">Reference proteome</keyword>
<comment type="similarity">
    <text evidence="7">Belongs to the binding-protein-dependent transport system permease family.</text>
</comment>
<organism evidence="9 10">
    <name type="scientific">Microbacterium wangchenii</name>
    <dbReference type="NCBI Taxonomy" id="2541726"/>
    <lineage>
        <taxon>Bacteria</taxon>
        <taxon>Bacillati</taxon>
        <taxon>Actinomycetota</taxon>
        <taxon>Actinomycetes</taxon>
        <taxon>Micrococcales</taxon>
        <taxon>Microbacteriaceae</taxon>
        <taxon>Microbacterium</taxon>
    </lineage>
</organism>
<evidence type="ECO:0000256" key="7">
    <source>
        <dbReference type="RuleBase" id="RU363032"/>
    </source>
</evidence>
<dbReference type="InterPro" id="IPR035906">
    <property type="entry name" value="MetI-like_sf"/>
</dbReference>
<keyword evidence="4 7" id="KW-0812">Transmembrane</keyword>
<gene>
    <name evidence="9" type="ORF">E4K62_15220</name>
</gene>
<dbReference type="PROSITE" id="PS50928">
    <property type="entry name" value="ABC_TM1"/>
    <property type="match status" value="1"/>
</dbReference>
<evidence type="ECO:0000259" key="8">
    <source>
        <dbReference type="PROSITE" id="PS50928"/>
    </source>
</evidence>
<protein>
    <submittedName>
        <fullName evidence="9">Sugar ABC transporter permease</fullName>
    </submittedName>
</protein>
<evidence type="ECO:0000256" key="3">
    <source>
        <dbReference type="ARBA" id="ARBA00022475"/>
    </source>
</evidence>
<evidence type="ECO:0000256" key="4">
    <source>
        <dbReference type="ARBA" id="ARBA00022692"/>
    </source>
</evidence>
<dbReference type="SUPFAM" id="SSF161098">
    <property type="entry name" value="MetI-like"/>
    <property type="match status" value="1"/>
</dbReference>
<dbReference type="InterPro" id="IPR000515">
    <property type="entry name" value="MetI-like"/>
</dbReference>
<dbReference type="RefSeq" id="WP_135068896.1">
    <property type="nucleotide sequence ID" value="NZ_CP038266.1"/>
</dbReference>
<evidence type="ECO:0000256" key="1">
    <source>
        <dbReference type="ARBA" id="ARBA00004651"/>
    </source>
</evidence>
<feature type="transmembrane region" description="Helical" evidence="7">
    <location>
        <begin position="270"/>
        <end position="297"/>
    </location>
</feature>
<dbReference type="Gene3D" id="1.10.3720.10">
    <property type="entry name" value="MetI-like"/>
    <property type="match status" value="1"/>
</dbReference>
<evidence type="ECO:0000256" key="5">
    <source>
        <dbReference type="ARBA" id="ARBA00022989"/>
    </source>
</evidence>
<dbReference type="EMBL" id="CP038266">
    <property type="protein sequence ID" value="QBR89915.1"/>
    <property type="molecule type" value="Genomic_DNA"/>
</dbReference>
<feature type="transmembrane region" description="Helical" evidence="7">
    <location>
        <begin position="118"/>
        <end position="138"/>
    </location>
</feature>
<keyword evidence="3" id="KW-1003">Cell membrane</keyword>
<feature type="transmembrane region" description="Helical" evidence="7">
    <location>
        <begin position="170"/>
        <end position="193"/>
    </location>
</feature>
<name>A0ABX5SYL4_9MICO</name>
<evidence type="ECO:0000256" key="2">
    <source>
        <dbReference type="ARBA" id="ARBA00022448"/>
    </source>
</evidence>
<sequence length="304" mass="32831">MSDPVVGVTDRRASRRSGRSRAAWVPLAYLAPAALLYGAFLLFPLGRAAQFSFFEWDGLGQSTFVGFGNYIALVQDEQLREAFLHAFVLIFFYAVLPLAIGLLLAALLTRAQVRGLGFFRTIIFLPQVIAMVVVAVTWRQIYAPDGPLNGFLRAIGLGDLARPWLGDYTFTLPAVGLIGSWVSLGLVTVLLMAGMSRIPPELYESARIDGAGPFQEFFAITLPSVRGEITVALTLTIVAALKTFDLIYVTTSGGPGTSTTVPSYEVYRRAFQLGEVGAATAVGVALTIVVFAINFVVNRIGDKK</sequence>
<keyword evidence="6 7" id="KW-0472">Membrane</keyword>
<evidence type="ECO:0000313" key="9">
    <source>
        <dbReference type="EMBL" id="QBR89915.1"/>
    </source>
</evidence>
<accession>A0ABX5SYL4</accession>
<evidence type="ECO:0000256" key="6">
    <source>
        <dbReference type="ARBA" id="ARBA00023136"/>
    </source>
</evidence>
<reference evidence="9 10" key="1">
    <citation type="submission" date="2019-03" db="EMBL/GenBank/DDBJ databases">
        <authorList>
            <person name="Dong K."/>
        </authorList>
    </citation>
    <scope>NUCLEOTIDE SEQUENCE [LARGE SCALE GENOMIC DNA]</scope>
    <source>
        <strain evidence="10">dk512</strain>
    </source>
</reference>
<keyword evidence="5 7" id="KW-1133">Transmembrane helix</keyword>
<dbReference type="Pfam" id="PF00528">
    <property type="entry name" value="BPD_transp_1"/>
    <property type="match status" value="1"/>
</dbReference>
<dbReference type="PANTHER" id="PTHR30193">
    <property type="entry name" value="ABC TRANSPORTER PERMEASE PROTEIN"/>
    <property type="match status" value="1"/>
</dbReference>